<dbReference type="SMART" id="SM01224">
    <property type="entry name" value="G_gamma"/>
    <property type="match status" value="1"/>
</dbReference>
<proteinExistence type="inferred from homology"/>
<gene>
    <name evidence="11" type="ORF">chiPu_0020307</name>
</gene>
<keyword evidence="5 9" id="KW-0472">Membrane</keyword>
<evidence type="ECO:0000256" key="9">
    <source>
        <dbReference type="RuleBase" id="RU004973"/>
    </source>
</evidence>
<dbReference type="Pfam" id="PF00631">
    <property type="entry name" value="G-gamma"/>
    <property type="match status" value="1"/>
</dbReference>
<comment type="function">
    <text evidence="9">Guanine nucleotide-binding proteins (G proteins) are involved as a modulator or transducer in various transmembrane signaling systems. The beta and gamma chains are required for the GTPase activity, for replacement of GDP by GTP, and for G protein-effector interaction.</text>
</comment>
<keyword evidence="8" id="KW-0636">Prenylation</keyword>
<dbReference type="Gene3D" id="4.10.260.10">
    <property type="entry name" value="Transducin (heterotrimeric G protein), gamma chain"/>
    <property type="match status" value="1"/>
</dbReference>
<dbReference type="AlphaFoldDB" id="A0A401RE77"/>
<dbReference type="SUPFAM" id="SSF48670">
    <property type="entry name" value="Transducin (heterotrimeric G protein), gamma chain"/>
    <property type="match status" value="1"/>
</dbReference>
<comment type="subunit">
    <text evidence="9">G proteins are composed of 3 units; alpha, beta and gamma.</text>
</comment>
<dbReference type="Proteomes" id="UP000287033">
    <property type="component" value="Unassembled WGS sequence"/>
</dbReference>
<protein>
    <recommendedName>
        <fullName evidence="9">Guanine nucleotide-binding protein subunit gamma</fullName>
    </recommendedName>
</protein>
<comment type="similarity">
    <text evidence="2 9">Belongs to the G protein gamma family.</text>
</comment>
<organism evidence="11 12">
    <name type="scientific">Chiloscyllium punctatum</name>
    <name type="common">Brownbanded bambooshark</name>
    <name type="synonym">Hemiscyllium punctatum</name>
    <dbReference type="NCBI Taxonomy" id="137246"/>
    <lineage>
        <taxon>Eukaryota</taxon>
        <taxon>Metazoa</taxon>
        <taxon>Chordata</taxon>
        <taxon>Craniata</taxon>
        <taxon>Vertebrata</taxon>
        <taxon>Chondrichthyes</taxon>
        <taxon>Elasmobranchii</taxon>
        <taxon>Galeomorphii</taxon>
        <taxon>Galeoidea</taxon>
        <taxon>Orectolobiformes</taxon>
        <taxon>Hemiscylliidae</taxon>
        <taxon>Chiloscyllium</taxon>
    </lineage>
</organism>
<dbReference type="InterPro" id="IPR036284">
    <property type="entry name" value="GGL_sf"/>
</dbReference>
<dbReference type="PRINTS" id="PR00321">
    <property type="entry name" value="GPROTEING"/>
</dbReference>
<dbReference type="STRING" id="137246.A0A401RE77"/>
<accession>A0A401RE77</accession>
<dbReference type="GO" id="GO:0031681">
    <property type="term" value="F:G-protein beta-subunit binding"/>
    <property type="evidence" value="ECO:0007669"/>
    <property type="project" value="InterPro"/>
</dbReference>
<feature type="domain" description="G protein gamma" evidence="10">
    <location>
        <begin position="3"/>
        <end position="68"/>
    </location>
</feature>
<dbReference type="EMBL" id="BEZZ01002503">
    <property type="protein sequence ID" value="GCC16460.1"/>
    <property type="molecule type" value="Genomic_DNA"/>
</dbReference>
<evidence type="ECO:0000256" key="1">
    <source>
        <dbReference type="ARBA" id="ARBA00004342"/>
    </source>
</evidence>
<comment type="subcellular location">
    <subcellularLocation>
        <location evidence="1 9">Cell membrane</location>
        <topology evidence="1 9">Lipid-anchor</topology>
        <orientation evidence="1 9">Cytoplasmic side</orientation>
    </subcellularLocation>
</comment>
<keyword evidence="6 9" id="KW-0807">Transducer</keyword>
<evidence type="ECO:0000256" key="2">
    <source>
        <dbReference type="ARBA" id="ARBA00007431"/>
    </source>
</evidence>
<evidence type="ECO:0000256" key="8">
    <source>
        <dbReference type="ARBA" id="ARBA00023289"/>
    </source>
</evidence>
<dbReference type="FunFam" id="4.10.260.10:FF:000001">
    <property type="entry name" value="Guanine nucleotide-binding protein subunit gamma"/>
    <property type="match status" value="1"/>
</dbReference>
<reference evidence="11 12" key="1">
    <citation type="journal article" date="2018" name="Nat. Ecol. Evol.">
        <title>Shark genomes provide insights into elasmobranch evolution and the origin of vertebrates.</title>
        <authorList>
            <person name="Hara Y"/>
            <person name="Yamaguchi K"/>
            <person name="Onimaru K"/>
            <person name="Kadota M"/>
            <person name="Koyanagi M"/>
            <person name="Keeley SD"/>
            <person name="Tatsumi K"/>
            <person name="Tanaka K"/>
            <person name="Motone F"/>
            <person name="Kageyama Y"/>
            <person name="Nozu R"/>
            <person name="Adachi N"/>
            <person name="Nishimura O"/>
            <person name="Nakagawa R"/>
            <person name="Tanegashima C"/>
            <person name="Kiyatake I"/>
            <person name="Matsumoto R"/>
            <person name="Murakumo K"/>
            <person name="Nishida K"/>
            <person name="Terakita A"/>
            <person name="Kuratani S"/>
            <person name="Sato K"/>
            <person name="Hyodo S Kuraku.S."/>
        </authorList>
    </citation>
    <scope>NUCLEOTIDE SEQUENCE [LARGE SCALE GENOMIC DNA]</scope>
</reference>
<keyword evidence="7 9" id="KW-0449">Lipoprotein</keyword>
<dbReference type="PANTHER" id="PTHR13809">
    <property type="entry name" value="GUANINE NUCLEOTIDE-BINDING PROTEIN GAMMA SUBUNIT"/>
    <property type="match status" value="1"/>
</dbReference>
<evidence type="ECO:0000256" key="3">
    <source>
        <dbReference type="ARBA" id="ARBA00022475"/>
    </source>
</evidence>
<keyword evidence="4" id="KW-0488">Methylation</keyword>
<evidence type="ECO:0000256" key="4">
    <source>
        <dbReference type="ARBA" id="ARBA00022481"/>
    </source>
</evidence>
<sequence>MVTMSHIAQARKAVEQLRMEAGIERIQISKAAADLMHYCEDHVTNDPLVTGVPNSDNPFKDKKPCIIL</sequence>
<evidence type="ECO:0000313" key="12">
    <source>
        <dbReference type="Proteomes" id="UP000287033"/>
    </source>
</evidence>
<dbReference type="PROSITE" id="PS50058">
    <property type="entry name" value="G_PROTEIN_GAMMA"/>
    <property type="match status" value="1"/>
</dbReference>
<comment type="caution">
    <text evidence="11">The sequence shown here is derived from an EMBL/GenBank/DDBJ whole genome shotgun (WGS) entry which is preliminary data.</text>
</comment>
<dbReference type="InterPro" id="IPR015898">
    <property type="entry name" value="G-protein_gamma-like_dom"/>
</dbReference>
<keyword evidence="12" id="KW-1185">Reference proteome</keyword>
<dbReference type="CDD" id="cd00068">
    <property type="entry name" value="GGL"/>
    <property type="match status" value="1"/>
</dbReference>
<evidence type="ECO:0000259" key="10">
    <source>
        <dbReference type="PROSITE" id="PS50058"/>
    </source>
</evidence>
<dbReference type="GO" id="GO:0007186">
    <property type="term" value="P:G protein-coupled receptor signaling pathway"/>
    <property type="evidence" value="ECO:0007669"/>
    <property type="project" value="InterPro"/>
</dbReference>
<dbReference type="OMA" id="CLELMNY"/>
<dbReference type="InterPro" id="IPR001770">
    <property type="entry name" value="G-protein_gamma"/>
</dbReference>
<dbReference type="OrthoDB" id="6264244at2759"/>
<evidence type="ECO:0000256" key="5">
    <source>
        <dbReference type="ARBA" id="ARBA00023136"/>
    </source>
</evidence>
<dbReference type="SMART" id="SM00224">
    <property type="entry name" value="GGL"/>
    <property type="match status" value="1"/>
</dbReference>
<dbReference type="GO" id="GO:0005834">
    <property type="term" value="C:heterotrimeric G-protein complex"/>
    <property type="evidence" value="ECO:0007669"/>
    <property type="project" value="InterPro"/>
</dbReference>
<evidence type="ECO:0000313" key="11">
    <source>
        <dbReference type="EMBL" id="GCC16460.1"/>
    </source>
</evidence>
<evidence type="ECO:0000256" key="6">
    <source>
        <dbReference type="ARBA" id="ARBA00023224"/>
    </source>
</evidence>
<keyword evidence="3 9" id="KW-1003">Cell membrane</keyword>
<name>A0A401RE77_CHIPU</name>
<evidence type="ECO:0000256" key="7">
    <source>
        <dbReference type="ARBA" id="ARBA00023288"/>
    </source>
</evidence>